<reference evidence="3" key="1">
    <citation type="journal article" date="2019" name="Int. J. Syst. Evol. Microbiol.">
        <title>The Global Catalogue of Microorganisms (GCM) 10K type strain sequencing project: providing services to taxonomists for standard genome sequencing and annotation.</title>
        <authorList>
            <consortium name="The Broad Institute Genomics Platform"/>
            <consortium name="The Broad Institute Genome Sequencing Center for Infectious Disease"/>
            <person name="Wu L."/>
            <person name="Ma J."/>
        </authorList>
    </citation>
    <scope>NUCLEOTIDE SEQUENCE [LARGE SCALE GENOMIC DNA]</scope>
    <source>
        <strain evidence="3">CGMCC 1.12942</strain>
    </source>
</reference>
<dbReference type="RefSeq" id="WP_379867746.1">
    <property type="nucleotide sequence ID" value="NZ_JBHTBW010000087.1"/>
</dbReference>
<evidence type="ECO:0000313" key="3">
    <source>
        <dbReference type="Proteomes" id="UP001596500"/>
    </source>
</evidence>
<dbReference type="InterPro" id="IPR006944">
    <property type="entry name" value="Phage/GTA_portal"/>
</dbReference>
<dbReference type="InterPro" id="IPR006427">
    <property type="entry name" value="Portal_HK97"/>
</dbReference>
<dbReference type="NCBIfam" id="TIGR01537">
    <property type="entry name" value="portal_HK97"/>
    <property type="match status" value="1"/>
</dbReference>
<comment type="caution">
    <text evidence="2">The sequence shown here is derived from an EMBL/GenBank/DDBJ whole genome shotgun (WGS) entry which is preliminary data.</text>
</comment>
<dbReference type="EMBL" id="JBHTBW010000087">
    <property type="protein sequence ID" value="MFC7443414.1"/>
    <property type="molecule type" value="Genomic_DNA"/>
</dbReference>
<name>A0ABW2RR35_9BACL</name>
<keyword evidence="3" id="KW-1185">Reference proteome</keyword>
<evidence type="ECO:0000313" key="2">
    <source>
        <dbReference type="EMBL" id="MFC7443414.1"/>
    </source>
</evidence>
<accession>A0ABW2RR35</accession>
<protein>
    <submittedName>
        <fullName evidence="2">Phage portal protein</fullName>
    </submittedName>
</protein>
<gene>
    <name evidence="2" type="ORF">ACFQNG_20360</name>
</gene>
<evidence type="ECO:0000256" key="1">
    <source>
        <dbReference type="SAM" id="MobiDB-lite"/>
    </source>
</evidence>
<organism evidence="2 3">
    <name type="scientific">Laceyella putida</name>
    <dbReference type="NCBI Taxonomy" id="110101"/>
    <lineage>
        <taxon>Bacteria</taxon>
        <taxon>Bacillati</taxon>
        <taxon>Bacillota</taxon>
        <taxon>Bacilli</taxon>
        <taxon>Bacillales</taxon>
        <taxon>Thermoactinomycetaceae</taxon>
        <taxon>Laceyella</taxon>
    </lineage>
</organism>
<sequence length="427" mass="48754">MFNLSERIKQFEKKAAPTFLTTWTHVRTDPEIDLYALTEEGYRKNSIASACISMIATSAPEAPLKVYRPTPEGLEELPDHWLSRLLTRPNPFLSSYELWEWVHTFLNTAGNAYLLLRRNHIDAPIVEMEVLRSDCMIPVVNDAGNIVAYHYQVSGQPIRFEPWQILHLKFPDPLNPSMGLSPLARVMREVGIDNEATDFTRAFFKNAAVPYGILSSDQRLREEEVERTREKWFQWFKGFKGRNRFKPAVLGQGLDYKQIGLSFSDMEFETVRALTETRICGAFGVDPVLIPSYTGIKYGGKYSNYSEARKHLWEETIVPALKRIESKITAQLLASEGLVAQFDLSQVKALQENEERKFARVSQAFQAGITTLNEARMELGMKPDDTLGDRYAFQLQGQGQPGLKSMRPPLQVIPSDEFIPERKRKPS</sequence>
<dbReference type="Pfam" id="PF04860">
    <property type="entry name" value="Phage_portal"/>
    <property type="match status" value="1"/>
</dbReference>
<proteinExistence type="predicted"/>
<feature type="region of interest" description="Disordered" evidence="1">
    <location>
        <begin position="398"/>
        <end position="427"/>
    </location>
</feature>
<dbReference type="Proteomes" id="UP001596500">
    <property type="component" value="Unassembled WGS sequence"/>
</dbReference>